<dbReference type="AlphaFoldDB" id="A0A0R3X765"/>
<feature type="region of interest" description="Disordered" evidence="1">
    <location>
        <begin position="136"/>
        <end position="157"/>
    </location>
</feature>
<gene>
    <name evidence="2" type="ORF">TTAC_LOCUS9369</name>
</gene>
<sequence length="230" mass="25145">MATEKIMSLDYFKPNSSNSPFQPNFIPASSNVAYYSEMTEFSAPRVTENGIYPSPVAYDQSTYTKHPSNEDYTPGWSCEAVRSGFYEEGLSTPAKFSTYQDDWKEVIPRVQENLYSPKSAGSNATLIMHMVTPSDCEDEAEGEEEGGSLSGESCSEELSERGPVTVYGHSTFPQACCTPCTTTYTGSTAGRDSRGAHQYASETDSHPKGSYGLSVKANGVSFAFSHHYKL</sequence>
<protein>
    <submittedName>
        <fullName evidence="4">Zgc:</fullName>
    </submittedName>
</protein>
<evidence type="ECO:0000313" key="4">
    <source>
        <dbReference type="WBParaSite" id="TTAC_0000938401-mRNA-1"/>
    </source>
</evidence>
<dbReference type="WBParaSite" id="TTAC_0000938401-mRNA-1">
    <property type="protein sequence ID" value="TTAC_0000938401-mRNA-1"/>
    <property type="gene ID" value="TTAC_0000938401"/>
</dbReference>
<organism evidence="4">
    <name type="scientific">Hydatigena taeniaeformis</name>
    <name type="common">Feline tapeworm</name>
    <name type="synonym">Taenia taeniaeformis</name>
    <dbReference type="NCBI Taxonomy" id="6205"/>
    <lineage>
        <taxon>Eukaryota</taxon>
        <taxon>Metazoa</taxon>
        <taxon>Spiralia</taxon>
        <taxon>Lophotrochozoa</taxon>
        <taxon>Platyhelminthes</taxon>
        <taxon>Cestoda</taxon>
        <taxon>Eucestoda</taxon>
        <taxon>Cyclophyllidea</taxon>
        <taxon>Taeniidae</taxon>
        <taxon>Hydatigera</taxon>
    </lineage>
</organism>
<evidence type="ECO:0000313" key="3">
    <source>
        <dbReference type="Proteomes" id="UP000274429"/>
    </source>
</evidence>
<name>A0A0R3X765_HYDTA</name>
<reference evidence="2 3" key="2">
    <citation type="submission" date="2018-11" db="EMBL/GenBank/DDBJ databases">
        <authorList>
            <consortium name="Pathogen Informatics"/>
        </authorList>
    </citation>
    <scope>NUCLEOTIDE SEQUENCE [LARGE SCALE GENOMIC DNA]</scope>
</reference>
<reference evidence="4" key="1">
    <citation type="submission" date="2017-02" db="UniProtKB">
        <authorList>
            <consortium name="WormBaseParasite"/>
        </authorList>
    </citation>
    <scope>IDENTIFICATION</scope>
</reference>
<feature type="region of interest" description="Disordered" evidence="1">
    <location>
        <begin position="188"/>
        <end position="210"/>
    </location>
</feature>
<proteinExistence type="predicted"/>
<dbReference type="STRING" id="6205.A0A0R3X765"/>
<evidence type="ECO:0000256" key="1">
    <source>
        <dbReference type="SAM" id="MobiDB-lite"/>
    </source>
</evidence>
<evidence type="ECO:0000313" key="2">
    <source>
        <dbReference type="EMBL" id="VDM34146.1"/>
    </source>
</evidence>
<dbReference type="EMBL" id="UYWX01020783">
    <property type="protein sequence ID" value="VDM34146.1"/>
    <property type="molecule type" value="Genomic_DNA"/>
</dbReference>
<keyword evidence="3" id="KW-1185">Reference proteome</keyword>
<dbReference type="Proteomes" id="UP000274429">
    <property type="component" value="Unassembled WGS sequence"/>
</dbReference>
<accession>A0A0R3X765</accession>
<feature type="compositionally biased region" description="Acidic residues" evidence="1">
    <location>
        <begin position="136"/>
        <end position="146"/>
    </location>
</feature>